<dbReference type="RefSeq" id="WP_146963729.1">
    <property type="nucleotide sequence ID" value="NZ_CP042467.1"/>
</dbReference>
<dbReference type="KEGG" id="bbae:FRD01_23925"/>
<keyword evidence="3" id="KW-1185">Reference proteome</keyword>
<evidence type="ECO:0000313" key="2">
    <source>
        <dbReference type="EMBL" id="QED30224.1"/>
    </source>
</evidence>
<dbReference type="OrthoDB" id="7069231at2"/>
<evidence type="ECO:0000313" key="3">
    <source>
        <dbReference type="Proteomes" id="UP000321595"/>
    </source>
</evidence>
<gene>
    <name evidence="2" type="ORF">FRD01_23925</name>
</gene>
<proteinExistence type="predicted"/>
<reference evidence="2 3" key="1">
    <citation type="submission" date="2019-08" db="EMBL/GenBank/DDBJ databases">
        <authorList>
            <person name="Liang Q."/>
        </authorList>
    </citation>
    <scope>NUCLEOTIDE SEQUENCE [LARGE SCALE GENOMIC DNA]</scope>
    <source>
        <strain evidence="2 3">V1718</strain>
    </source>
</reference>
<dbReference type="Proteomes" id="UP000321595">
    <property type="component" value="Chromosome"/>
</dbReference>
<dbReference type="AlphaFoldDB" id="A0A5B8XXT7"/>
<dbReference type="EMBL" id="CP042467">
    <property type="protein sequence ID" value="QED30224.1"/>
    <property type="molecule type" value="Genomic_DNA"/>
</dbReference>
<accession>A0A5B8XXT7</accession>
<protein>
    <recommendedName>
        <fullName evidence="1">DUF7878 domain-containing protein</fullName>
    </recommendedName>
</protein>
<sequence>MRIEFDIKIFPWETHTYHLPAFTEGPIRIITSSGKFLDADGILLVELAIFLHEWLENARNSPTDLYYRSMDFEEEPILAFSYSSDDEAYELTSVWSTHGKPERVSSGEVLQATEEYLQDLKVAILARSDIDLFERLTENQSTKEWWQC</sequence>
<dbReference type="Pfam" id="PF25297">
    <property type="entry name" value="DUF7878"/>
    <property type="match status" value="1"/>
</dbReference>
<organism evidence="2 3">
    <name type="scientific">Microvenator marinus</name>
    <dbReference type="NCBI Taxonomy" id="2600177"/>
    <lineage>
        <taxon>Bacteria</taxon>
        <taxon>Deltaproteobacteria</taxon>
        <taxon>Bradymonadales</taxon>
        <taxon>Microvenatoraceae</taxon>
        <taxon>Microvenator</taxon>
    </lineage>
</organism>
<feature type="domain" description="DUF7878" evidence="1">
    <location>
        <begin position="19"/>
        <end position="124"/>
    </location>
</feature>
<name>A0A5B8XXT7_9DELT</name>
<evidence type="ECO:0000259" key="1">
    <source>
        <dbReference type="Pfam" id="PF25297"/>
    </source>
</evidence>
<dbReference type="InterPro" id="IPR057200">
    <property type="entry name" value="DUF7878"/>
</dbReference>